<accession>A0A1F6V5C0</accession>
<evidence type="ECO:0000313" key="2">
    <source>
        <dbReference type="Proteomes" id="UP000177370"/>
    </source>
</evidence>
<name>A0A1F6V5C0_9BACT</name>
<protein>
    <submittedName>
        <fullName evidence="1">Uncharacterized protein</fullName>
    </submittedName>
</protein>
<dbReference type="AlphaFoldDB" id="A0A1F6V5C0"/>
<gene>
    <name evidence="1" type="ORF">A2647_02055</name>
</gene>
<dbReference type="Proteomes" id="UP000177370">
    <property type="component" value="Unassembled WGS sequence"/>
</dbReference>
<dbReference type="EMBL" id="MFTP01000024">
    <property type="protein sequence ID" value="OGI64961.1"/>
    <property type="molecule type" value="Genomic_DNA"/>
</dbReference>
<comment type="caution">
    <text evidence="1">The sequence shown here is derived from an EMBL/GenBank/DDBJ whole genome shotgun (WGS) entry which is preliminary data.</text>
</comment>
<reference evidence="1 2" key="1">
    <citation type="journal article" date="2016" name="Nat. Commun.">
        <title>Thousands of microbial genomes shed light on interconnected biogeochemical processes in an aquifer system.</title>
        <authorList>
            <person name="Anantharaman K."/>
            <person name="Brown C.T."/>
            <person name="Hug L.A."/>
            <person name="Sharon I."/>
            <person name="Castelle C.J."/>
            <person name="Probst A.J."/>
            <person name="Thomas B.C."/>
            <person name="Singh A."/>
            <person name="Wilkins M.J."/>
            <person name="Karaoz U."/>
            <person name="Brodie E.L."/>
            <person name="Williams K.H."/>
            <person name="Hubbard S.S."/>
            <person name="Banfield J.F."/>
        </authorList>
    </citation>
    <scope>NUCLEOTIDE SEQUENCE [LARGE SCALE GENOMIC DNA]</scope>
</reference>
<evidence type="ECO:0000313" key="1">
    <source>
        <dbReference type="EMBL" id="OGI64961.1"/>
    </source>
</evidence>
<sequence>MLERLFRKFNRKSIADRKGGIDASETIKHATESVRPFSAREFLLNLGYWDATYLHRFDDLPAKIQDDIVADITKKRKEGMINVEEIFARLNILIEHGEKLIKMDTAKSDTVYRPVPKTEDLKLKKELGDMGGGTVQ</sequence>
<organism evidence="1 2">
    <name type="scientific">Candidatus Nomurabacteria bacterium RIFCSPHIGHO2_01_FULL_40_24b</name>
    <dbReference type="NCBI Taxonomy" id="1801739"/>
    <lineage>
        <taxon>Bacteria</taxon>
        <taxon>Candidatus Nomuraibacteriota</taxon>
    </lineage>
</organism>
<proteinExistence type="predicted"/>